<dbReference type="SUPFAM" id="SSF56645">
    <property type="entry name" value="Acyl-CoA dehydrogenase NM domain-like"/>
    <property type="match status" value="1"/>
</dbReference>
<evidence type="ECO:0000256" key="10">
    <source>
        <dbReference type="PIRNR" id="PIRNR000168"/>
    </source>
</evidence>
<dbReference type="InterPro" id="IPR037069">
    <property type="entry name" value="AcylCoA_DH/ox_N_sf"/>
</dbReference>
<dbReference type="Gene3D" id="2.40.110.10">
    <property type="entry name" value="Butyryl-CoA Dehydrogenase, subunit A, domain 2"/>
    <property type="match status" value="1"/>
</dbReference>
<dbReference type="SUPFAM" id="SSF47203">
    <property type="entry name" value="Acyl-CoA dehydrogenase C-terminal domain-like"/>
    <property type="match status" value="2"/>
</dbReference>
<feature type="domain" description="Acyl-CoA oxidase C-alpha1" evidence="14">
    <location>
        <begin position="254"/>
        <end position="413"/>
    </location>
</feature>
<evidence type="ECO:0000313" key="16">
    <source>
        <dbReference type="Proteomes" id="UP001342314"/>
    </source>
</evidence>
<dbReference type="Proteomes" id="UP001342314">
    <property type="component" value="Unassembled WGS sequence"/>
</dbReference>
<dbReference type="InterPro" id="IPR046373">
    <property type="entry name" value="Acyl-CoA_Oxase/DH_mid-dom_sf"/>
</dbReference>
<dbReference type="GO" id="GO:0005777">
    <property type="term" value="C:peroxisome"/>
    <property type="evidence" value="ECO:0007669"/>
    <property type="project" value="UniProtKB-SubCell"/>
</dbReference>
<dbReference type="Gene3D" id="1.20.140.10">
    <property type="entry name" value="Butyryl-CoA Dehydrogenase, subunit A, domain 3"/>
    <property type="match status" value="2"/>
</dbReference>
<gene>
    <name evidence="15" type="ORF">Rhopal_007004-T1</name>
</gene>
<evidence type="ECO:0000259" key="14">
    <source>
        <dbReference type="Pfam" id="PF22924"/>
    </source>
</evidence>
<dbReference type="InterPro" id="IPR029320">
    <property type="entry name" value="Acyl-CoA_ox_N"/>
</dbReference>
<comment type="cofactor">
    <cofactor evidence="1">
        <name>FAD</name>
        <dbReference type="ChEBI" id="CHEBI:57692"/>
    </cofactor>
</comment>
<dbReference type="EMBL" id="BQKY01000015">
    <property type="protein sequence ID" value="GJN93945.1"/>
    <property type="molecule type" value="Genomic_DNA"/>
</dbReference>
<evidence type="ECO:0000256" key="5">
    <source>
        <dbReference type="ARBA" id="ARBA00022827"/>
    </source>
</evidence>
<dbReference type="GO" id="GO:0033540">
    <property type="term" value="P:fatty acid beta-oxidation using acyl-CoA oxidase"/>
    <property type="evidence" value="ECO:0007669"/>
    <property type="project" value="TreeGrafter"/>
</dbReference>
<keyword evidence="16" id="KW-1185">Reference proteome</keyword>
<evidence type="ECO:0000256" key="11">
    <source>
        <dbReference type="PIRSR" id="PIRSR000168-2"/>
    </source>
</evidence>
<feature type="domain" description="Acyl-CoA oxidase C-terminal" evidence="12">
    <location>
        <begin position="470"/>
        <end position="661"/>
    </location>
</feature>
<proteinExistence type="inferred from homology"/>
<dbReference type="InterPro" id="IPR055060">
    <property type="entry name" value="ACOX_C_alpha1"/>
</dbReference>
<comment type="subcellular location">
    <subcellularLocation>
        <location evidence="2">Peroxisome</location>
    </subcellularLocation>
</comment>
<organism evidence="15 16">
    <name type="scientific">Rhodotorula paludigena</name>
    <dbReference type="NCBI Taxonomy" id="86838"/>
    <lineage>
        <taxon>Eukaryota</taxon>
        <taxon>Fungi</taxon>
        <taxon>Dikarya</taxon>
        <taxon>Basidiomycota</taxon>
        <taxon>Pucciniomycotina</taxon>
        <taxon>Microbotryomycetes</taxon>
        <taxon>Sporidiobolales</taxon>
        <taxon>Sporidiobolaceae</taxon>
        <taxon>Rhodotorula</taxon>
    </lineage>
</organism>
<dbReference type="PANTHER" id="PTHR10909:SF250">
    <property type="entry name" value="PEROXISOMAL ACYL-COENZYME A OXIDASE 1"/>
    <property type="match status" value="1"/>
</dbReference>
<evidence type="ECO:0000256" key="7">
    <source>
        <dbReference type="ARBA" id="ARBA00023002"/>
    </source>
</evidence>
<keyword evidence="6" id="KW-0276">Fatty acid metabolism</keyword>
<sequence length="681" mass="74613">MPPQSTLDIQAARARASFDPDALHRVLLNGSKDPAMRRRITEILEQNPSFDKGASPYQSRAQQIERGLHLAKALFEVVDKHDLDYIEYLEALFASDTPMGLNLHEIAFTPVIQSQGSDEQQEEWLPRCYNHEILGCYLQPFRFVAYRLDRWIGALGILSTHGVVQARLMLGGKDYGPHLFIVQLRSEKDHSLMPGIQAGEIGPKVHGAMASVDNGWARFNHVRVPRSHMLSRFAQVDPVDGGRFIKPPHSKLSYGGMIFIRSQMIGNLSWRLAKAVTISIRYLHMRRQFADPELKPGEPQHGIEKQVITYPAVYMRVIPQLANCIVFMTMGKDMANLYHSMSAQLASGDTALLAETHAVSSGLKTYVSSGVVDGTEVVRRAMGGHGFLASSGVGRIFATELPSATILNLQVARAALKSFRAFLTAANPADARARLTPSTAYLASLATASSLPLAPPSSADGWLDLAYLQRLLSLRAALCVARLAAQLDSGRKFGELSWECVEVSAATVEAFIAARMGEALLHEGGVLREGVGAAEGEVLKNVVTFFLLHRVSCALPSLLEFGILAPPAPPSLAKLGRSVANSPLEQLRLALDKLAREILPERVGLTDAFGFSDWELDSVAGLHSGGVYEAMLSKAQADEQLNIGDKAEQERLYREYIRPILERGRRLNGRNADGAERDSKL</sequence>
<comment type="caution">
    <text evidence="15">The sequence shown here is derived from an EMBL/GenBank/DDBJ whole genome shotgun (WGS) entry which is preliminary data.</text>
</comment>
<evidence type="ECO:0000259" key="13">
    <source>
        <dbReference type="Pfam" id="PF14749"/>
    </source>
</evidence>
<dbReference type="InterPro" id="IPR002655">
    <property type="entry name" value="Acyl-CoA_oxidase_C"/>
</dbReference>
<evidence type="ECO:0000256" key="9">
    <source>
        <dbReference type="ARBA" id="ARBA00023140"/>
    </source>
</evidence>
<dbReference type="PIRSF" id="PIRSF000168">
    <property type="entry name" value="Acyl-CoA_oxidase"/>
    <property type="match status" value="1"/>
</dbReference>
<evidence type="ECO:0000256" key="6">
    <source>
        <dbReference type="ARBA" id="ARBA00022832"/>
    </source>
</evidence>
<reference evidence="15 16" key="1">
    <citation type="submission" date="2021-12" db="EMBL/GenBank/DDBJ databases">
        <title>High titer production of polyol ester of fatty acids by Rhodotorula paludigena BS15 towards product separation-free biomass refinery.</title>
        <authorList>
            <person name="Mano J."/>
            <person name="Ono H."/>
            <person name="Tanaka T."/>
            <person name="Naito K."/>
            <person name="Sushida H."/>
            <person name="Ike M."/>
            <person name="Tokuyasu K."/>
            <person name="Kitaoka M."/>
        </authorList>
    </citation>
    <scope>NUCLEOTIDE SEQUENCE [LARGE SCALE GENOMIC DNA]</scope>
    <source>
        <strain evidence="15 16">BS15</strain>
    </source>
</reference>
<dbReference type="GO" id="GO:0055088">
    <property type="term" value="P:lipid homeostasis"/>
    <property type="evidence" value="ECO:0007669"/>
    <property type="project" value="TreeGrafter"/>
</dbReference>
<keyword evidence="4 10" id="KW-0285">Flavoprotein</keyword>
<keyword evidence="9" id="KW-0576">Peroxisome</keyword>
<evidence type="ECO:0000256" key="4">
    <source>
        <dbReference type="ARBA" id="ARBA00022630"/>
    </source>
</evidence>
<dbReference type="Pfam" id="PF14749">
    <property type="entry name" value="Acyl-CoA_ox_N"/>
    <property type="match status" value="1"/>
</dbReference>
<keyword evidence="7" id="KW-0560">Oxidoreductase</keyword>
<evidence type="ECO:0000259" key="12">
    <source>
        <dbReference type="Pfam" id="PF01756"/>
    </source>
</evidence>
<protein>
    <recommendedName>
        <fullName evidence="10">Acyl-coenzyme A oxidase</fullName>
    </recommendedName>
</protein>
<keyword evidence="5 10" id="KW-0274">FAD</keyword>
<dbReference type="Gene3D" id="1.10.540.10">
    <property type="entry name" value="Acyl-CoA dehydrogenase/oxidase, N-terminal domain"/>
    <property type="match status" value="1"/>
</dbReference>
<accession>A0AAV5GWT8</accession>
<dbReference type="Pfam" id="PF22924">
    <property type="entry name" value="ACOX_C_alpha1"/>
    <property type="match status" value="1"/>
</dbReference>
<dbReference type="GO" id="GO:0071949">
    <property type="term" value="F:FAD binding"/>
    <property type="evidence" value="ECO:0007669"/>
    <property type="project" value="InterPro"/>
</dbReference>
<dbReference type="InterPro" id="IPR012258">
    <property type="entry name" value="Acyl-CoA_oxidase"/>
</dbReference>
<dbReference type="InterPro" id="IPR009100">
    <property type="entry name" value="AcylCoA_DH/oxidase_NM_dom_sf"/>
</dbReference>
<evidence type="ECO:0000256" key="1">
    <source>
        <dbReference type="ARBA" id="ARBA00001974"/>
    </source>
</evidence>
<feature type="domain" description="Acyl-coenzyme A oxidase N-terminal" evidence="13">
    <location>
        <begin position="19"/>
        <end position="133"/>
    </location>
</feature>
<evidence type="ECO:0000313" key="15">
    <source>
        <dbReference type="EMBL" id="GJN93945.1"/>
    </source>
</evidence>
<evidence type="ECO:0000256" key="3">
    <source>
        <dbReference type="ARBA" id="ARBA00006288"/>
    </source>
</evidence>
<keyword evidence="8" id="KW-0443">Lipid metabolism</keyword>
<name>A0AAV5GWT8_9BASI</name>
<dbReference type="GO" id="GO:0005504">
    <property type="term" value="F:fatty acid binding"/>
    <property type="evidence" value="ECO:0007669"/>
    <property type="project" value="TreeGrafter"/>
</dbReference>
<dbReference type="PANTHER" id="PTHR10909">
    <property type="entry name" value="ELECTRON TRANSPORT OXIDOREDUCTASE"/>
    <property type="match status" value="1"/>
</dbReference>
<dbReference type="InterPro" id="IPR036250">
    <property type="entry name" value="AcylCo_DH-like_C"/>
</dbReference>
<dbReference type="AlphaFoldDB" id="A0AAV5GWT8"/>
<feature type="binding site" evidence="11">
    <location>
        <position position="153"/>
    </location>
    <ligand>
        <name>FAD</name>
        <dbReference type="ChEBI" id="CHEBI:57692"/>
    </ligand>
</feature>
<comment type="similarity">
    <text evidence="3 10">Belongs to the acyl-CoA oxidase family.</text>
</comment>
<evidence type="ECO:0000256" key="2">
    <source>
        <dbReference type="ARBA" id="ARBA00004275"/>
    </source>
</evidence>
<evidence type="ECO:0000256" key="8">
    <source>
        <dbReference type="ARBA" id="ARBA00023098"/>
    </source>
</evidence>
<dbReference type="GO" id="GO:0003997">
    <property type="term" value="F:acyl-CoA oxidase activity"/>
    <property type="evidence" value="ECO:0007669"/>
    <property type="project" value="InterPro"/>
</dbReference>
<dbReference type="Pfam" id="PF01756">
    <property type="entry name" value="ACOX"/>
    <property type="match status" value="1"/>
</dbReference>